<dbReference type="Gene3D" id="1.50.10.140">
    <property type="match status" value="1"/>
</dbReference>
<dbReference type="KEGG" id="cmp:Cha6605_0901"/>
<dbReference type="STRING" id="1173020.Cha6605_0901"/>
<organism evidence="3 4">
    <name type="scientific">Chamaesiphon minutus (strain ATCC 27169 / PCC 6605)</name>
    <dbReference type="NCBI Taxonomy" id="1173020"/>
    <lineage>
        <taxon>Bacteria</taxon>
        <taxon>Bacillati</taxon>
        <taxon>Cyanobacteriota</taxon>
        <taxon>Cyanophyceae</taxon>
        <taxon>Gomontiellales</taxon>
        <taxon>Chamaesiphonaceae</taxon>
        <taxon>Chamaesiphon</taxon>
    </lineage>
</organism>
<reference evidence="3 4" key="1">
    <citation type="submission" date="2012-05" db="EMBL/GenBank/DDBJ databases">
        <title>Finished chromosome of genome of Chamaesiphon sp. PCC 6605.</title>
        <authorList>
            <consortium name="US DOE Joint Genome Institute"/>
            <person name="Gugger M."/>
            <person name="Coursin T."/>
            <person name="Rippka R."/>
            <person name="Tandeau De Marsac N."/>
            <person name="Huntemann M."/>
            <person name="Wei C.-L."/>
            <person name="Han J."/>
            <person name="Detter J.C."/>
            <person name="Han C."/>
            <person name="Tapia R."/>
            <person name="Chen A."/>
            <person name="Kyrpides N."/>
            <person name="Mavromatis K."/>
            <person name="Markowitz V."/>
            <person name="Szeto E."/>
            <person name="Ivanova N."/>
            <person name="Pagani I."/>
            <person name="Pati A."/>
            <person name="Goodwin L."/>
            <person name="Nordberg H.P."/>
            <person name="Cantor M.N."/>
            <person name="Hua S.X."/>
            <person name="Woyke T."/>
            <person name="Kerfeld C.A."/>
        </authorList>
    </citation>
    <scope>NUCLEOTIDE SEQUENCE [LARGE SCALE GENOMIC DNA]</scope>
    <source>
        <strain evidence="4">ATCC 27169 / PCC 6605</strain>
    </source>
</reference>
<proteinExistence type="predicted"/>
<dbReference type="InterPro" id="IPR021478">
    <property type="entry name" value="DUF3131"/>
</dbReference>
<dbReference type="EMBL" id="CP003600">
    <property type="protein sequence ID" value="AFY92161.1"/>
    <property type="molecule type" value="Genomic_DNA"/>
</dbReference>
<dbReference type="RefSeq" id="WP_015158355.1">
    <property type="nucleotide sequence ID" value="NC_019697.1"/>
</dbReference>
<evidence type="ECO:0000313" key="3">
    <source>
        <dbReference type="EMBL" id="AFY92161.1"/>
    </source>
</evidence>
<dbReference type="HOGENOM" id="CLU_034087_0_0_3"/>
<keyword evidence="1" id="KW-0812">Transmembrane</keyword>
<dbReference type="AlphaFoldDB" id="K9UCI8"/>
<gene>
    <name evidence="3" type="ORF">Cha6605_0901</name>
</gene>
<dbReference type="Pfam" id="PF11329">
    <property type="entry name" value="DUF3131"/>
    <property type="match status" value="1"/>
</dbReference>
<dbReference type="Proteomes" id="UP000010366">
    <property type="component" value="Chromosome"/>
</dbReference>
<evidence type="ECO:0000256" key="1">
    <source>
        <dbReference type="SAM" id="Phobius"/>
    </source>
</evidence>
<feature type="domain" description="DUF3131" evidence="2">
    <location>
        <begin position="56"/>
        <end position="414"/>
    </location>
</feature>
<keyword evidence="1" id="KW-0472">Membrane</keyword>
<name>K9UCI8_CHAP6</name>
<sequence length="427" mass="47925">METTPRSLNIRWQAALCIAIGLTGIGISQLLTWQETSILPVPVYRKIPLTGEDRQLARNAWKYFETNRLPTGLVSSAAKFPATTMWDVASQFAGMMAAREMDLLSAAEFDRWMAQALGSLAKMPLYKGELPNKAYNAATLQPVNYGKLDKTEEIGFSAIDLGRLALWLDIIANRYPQHKTACNAVTARWKLTRLESDGNLMGVHLNKGKEEWNQEGRLGYEQYAAYGMKKLGVVAKNALNPKANEKNVDVMGVPIPADTRTTYHNYVTSEPYVLDGLETGFKALPVEYAGRVLQAQTRRAQATGHFTAWSEDNLDREPWFVYNNVHVDGQNWKSLTPSGKDGNKFSTSSTKTATSWQMLFRNRYTERNYKALRWLADPNRGVFGGVYEGTQEINRSLTLNTNGQILEAILYSHIGSIPLEDWARGQK</sequence>
<evidence type="ECO:0000313" key="4">
    <source>
        <dbReference type="Proteomes" id="UP000010366"/>
    </source>
</evidence>
<accession>K9UCI8</accession>
<keyword evidence="4" id="KW-1185">Reference proteome</keyword>
<feature type="transmembrane region" description="Helical" evidence="1">
    <location>
        <begin position="12"/>
        <end position="33"/>
    </location>
</feature>
<evidence type="ECO:0000259" key="2">
    <source>
        <dbReference type="Pfam" id="PF11329"/>
    </source>
</evidence>
<dbReference type="OrthoDB" id="9147113at2"/>
<keyword evidence="1" id="KW-1133">Transmembrane helix</keyword>
<protein>
    <recommendedName>
        <fullName evidence="2">DUF3131 domain-containing protein</fullName>
    </recommendedName>
</protein>
<dbReference type="eggNOG" id="COG3459">
    <property type="taxonomic scope" value="Bacteria"/>
</dbReference>